<dbReference type="PANTHER" id="PTHR30055:SF234">
    <property type="entry name" value="HTH-TYPE TRANSCRIPTIONAL REGULATOR BETI"/>
    <property type="match status" value="1"/>
</dbReference>
<organism evidence="6 7">
    <name type="scientific">Serratia marcescens</name>
    <dbReference type="NCBI Taxonomy" id="615"/>
    <lineage>
        <taxon>Bacteria</taxon>
        <taxon>Pseudomonadati</taxon>
        <taxon>Pseudomonadota</taxon>
        <taxon>Gammaproteobacteria</taxon>
        <taxon>Enterobacterales</taxon>
        <taxon>Yersiniaceae</taxon>
        <taxon>Serratia</taxon>
    </lineage>
</organism>
<evidence type="ECO:0000259" key="5">
    <source>
        <dbReference type="PROSITE" id="PS50977"/>
    </source>
</evidence>
<dbReference type="InterPro" id="IPR050109">
    <property type="entry name" value="HTH-type_TetR-like_transc_reg"/>
</dbReference>
<dbReference type="EMBL" id="MJAO01000010">
    <property type="protein sequence ID" value="OKB66570.1"/>
    <property type="molecule type" value="Genomic_DNA"/>
</dbReference>
<reference evidence="6 7" key="1">
    <citation type="submission" date="2016-09" db="EMBL/GenBank/DDBJ databases">
        <title>Serratia marcescens MSU-97 and epiphytic antimycotic-producing bacteria.</title>
        <authorList>
            <person name="Matilla M.A."/>
        </authorList>
    </citation>
    <scope>NUCLEOTIDE SEQUENCE [LARGE SCALE GENOMIC DNA]</scope>
    <source>
        <strain evidence="6 7">MSU-97</strain>
    </source>
</reference>
<evidence type="ECO:0000256" key="2">
    <source>
        <dbReference type="ARBA" id="ARBA00023125"/>
    </source>
</evidence>
<comment type="caution">
    <text evidence="6">The sequence shown here is derived from an EMBL/GenBank/DDBJ whole genome shotgun (WGS) entry which is preliminary data.</text>
</comment>
<accession>A0A1Q4P0D6</accession>
<proteinExistence type="predicted"/>
<keyword evidence="3" id="KW-0804">Transcription</keyword>
<dbReference type="AlphaFoldDB" id="A0A1Q4P0D6"/>
<feature type="DNA-binding region" description="H-T-H motif" evidence="4">
    <location>
        <begin position="45"/>
        <end position="64"/>
    </location>
</feature>
<evidence type="ECO:0000313" key="7">
    <source>
        <dbReference type="Proteomes" id="UP000185770"/>
    </source>
</evidence>
<name>A0A1Q4P0D6_SERMA</name>
<gene>
    <name evidence="6" type="ORF">BHU62_11885</name>
</gene>
<feature type="domain" description="HTH tetR-type" evidence="5">
    <location>
        <begin position="22"/>
        <end position="82"/>
    </location>
</feature>
<dbReference type="SUPFAM" id="SSF46689">
    <property type="entry name" value="Homeodomain-like"/>
    <property type="match status" value="1"/>
</dbReference>
<evidence type="ECO:0000256" key="4">
    <source>
        <dbReference type="PROSITE-ProRule" id="PRU00335"/>
    </source>
</evidence>
<dbReference type="Proteomes" id="UP000185770">
    <property type="component" value="Unassembled WGS sequence"/>
</dbReference>
<evidence type="ECO:0000256" key="3">
    <source>
        <dbReference type="ARBA" id="ARBA00023163"/>
    </source>
</evidence>
<dbReference type="GO" id="GO:0000976">
    <property type="term" value="F:transcription cis-regulatory region binding"/>
    <property type="evidence" value="ECO:0007669"/>
    <property type="project" value="TreeGrafter"/>
</dbReference>
<sequence>MSEKAMPQAKKNARVPVQERAAARMAKVLSAAEQMLATLGPEKTSIPALAEAAEVPRAAIYPFFPDKYALFSHLAQAHMDQLAQALLASGLENAGSLHDWVDAAVAATARYYNAHPAASVLLLRGTFAEPDHQAHAAKNLTIGEMFRAKVRDLPELETLPSEPDVVLIAIELAFACMKYGYGREGTVSAAICREATRAVTAYLGQWRAEP</sequence>
<keyword evidence="2 4" id="KW-0238">DNA-binding</keyword>
<keyword evidence="1" id="KW-0805">Transcription regulation</keyword>
<dbReference type="InterPro" id="IPR001647">
    <property type="entry name" value="HTH_TetR"/>
</dbReference>
<dbReference type="Gene3D" id="1.10.357.10">
    <property type="entry name" value="Tetracycline Repressor, domain 2"/>
    <property type="match status" value="1"/>
</dbReference>
<dbReference type="PANTHER" id="PTHR30055">
    <property type="entry name" value="HTH-TYPE TRANSCRIPTIONAL REGULATOR RUTR"/>
    <property type="match status" value="1"/>
</dbReference>
<dbReference type="InterPro" id="IPR009057">
    <property type="entry name" value="Homeodomain-like_sf"/>
</dbReference>
<dbReference type="Pfam" id="PF00440">
    <property type="entry name" value="TetR_N"/>
    <property type="match status" value="1"/>
</dbReference>
<dbReference type="PROSITE" id="PS50977">
    <property type="entry name" value="HTH_TETR_2"/>
    <property type="match status" value="1"/>
</dbReference>
<dbReference type="GO" id="GO:0003700">
    <property type="term" value="F:DNA-binding transcription factor activity"/>
    <property type="evidence" value="ECO:0007669"/>
    <property type="project" value="TreeGrafter"/>
</dbReference>
<evidence type="ECO:0000256" key="1">
    <source>
        <dbReference type="ARBA" id="ARBA00023015"/>
    </source>
</evidence>
<protein>
    <submittedName>
        <fullName evidence="6">TetR family transcriptional regulator</fullName>
    </submittedName>
</protein>
<evidence type="ECO:0000313" key="6">
    <source>
        <dbReference type="EMBL" id="OKB66570.1"/>
    </source>
</evidence>